<sequence>MEAAGTAVRHRVLTPSYHLRQPIPVLGSMTLRLLCWVSALLRISGADERNRTAATGQSVPIHAFHNLSVYEKGLLECNFYRRSDNKNTDVAILSYYSGNENATFTDNYKNRIDFNKSSGSISLKNLSREDEGDYICQWRTNLNDIKKELIHLHIQDPVSTPQITFSRNESNIILQCDASGDDINFAWKKDEKSLPSNYVLQDNNKTLLIRNANASDAGQFSCTVQNASGKKTATYKHSLKESRHHWFIFGSVVVVLCAVLMLLLAPFLTKLS</sequence>
<organism evidence="7 8">
    <name type="scientific">Geotrypetes seraphini</name>
    <name type="common">Gaboon caecilian</name>
    <name type="synonym">Caecilia seraphini</name>
    <dbReference type="NCBI Taxonomy" id="260995"/>
    <lineage>
        <taxon>Eukaryota</taxon>
        <taxon>Metazoa</taxon>
        <taxon>Chordata</taxon>
        <taxon>Craniata</taxon>
        <taxon>Vertebrata</taxon>
        <taxon>Euteleostomi</taxon>
        <taxon>Amphibia</taxon>
        <taxon>Gymnophiona</taxon>
        <taxon>Geotrypetes</taxon>
    </lineage>
</organism>
<dbReference type="InterPro" id="IPR036179">
    <property type="entry name" value="Ig-like_dom_sf"/>
</dbReference>
<comment type="subcellular location">
    <subcellularLocation>
        <location evidence="1">Membrane</location>
    </subcellularLocation>
</comment>
<dbReference type="PROSITE" id="PS50835">
    <property type="entry name" value="IG_LIKE"/>
    <property type="match status" value="2"/>
</dbReference>
<dbReference type="InterPro" id="IPR013106">
    <property type="entry name" value="Ig_V-set"/>
</dbReference>
<reference evidence="8" key="1">
    <citation type="submission" date="2025-08" db="UniProtKB">
        <authorList>
            <consortium name="RefSeq"/>
        </authorList>
    </citation>
    <scope>IDENTIFICATION</scope>
</reference>
<dbReference type="OrthoDB" id="6353782at2759"/>
<dbReference type="InterPro" id="IPR007110">
    <property type="entry name" value="Ig-like_dom"/>
</dbReference>
<dbReference type="KEGG" id="gsh:117361243"/>
<gene>
    <name evidence="8" type="primary">LOC117361243</name>
</gene>
<keyword evidence="5" id="KW-1133">Transmembrane helix</keyword>
<name>A0A6P8QXQ5_GEOSA</name>
<dbReference type="PANTHER" id="PTHR12080">
    <property type="entry name" value="SIGNALING LYMPHOCYTIC ACTIVATION MOLECULE"/>
    <property type="match status" value="1"/>
</dbReference>
<feature type="domain" description="Ig-like" evidence="6">
    <location>
        <begin position="24"/>
        <end position="137"/>
    </location>
</feature>
<dbReference type="InterPro" id="IPR015631">
    <property type="entry name" value="CD2/SLAM_rcpt"/>
</dbReference>
<evidence type="ECO:0000256" key="3">
    <source>
        <dbReference type="ARBA" id="ARBA00023136"/>
    </source>
</evidence>
<evidence type="ECO:0000256" key="1">
    <source>
        <dbReference type="ARBA" id="ARBA00004370"/>
    </source>
</evidence>
<dbReference type="CDD" id="cd00096">
    <property type="entry name" value="Ig"/>
    <property type="match status" value="1"/>
</dbReference>
<accession>A0A6P8QXQ5</accession>
<proteinExistence type="predicted"/>
<dbReference type="GO" id="GO:0016020">
    <property type="term" value="C:membrane"/>
    <property type="evidence" value="ECO:0007669"/>
    <property type="project" value="UniProtKB-SubCell"/>
</dbReference>
<dbReference type="InterPro" id="IPR013098">
    <property type="entry name" value="Ig_I-set"/>
</dbReference>
<evidence type="ECO:0000259" key="6">
    <source>
        <dbReference type="PROSITE" id="PS50835"/>
    </source>
</evidence>
<dbReference type="Gene3D" id="2.60.40.10">
    <property type="entry name" value="Immunoglobulins"/>
    <property type="match status" value="2"/>
</dbReference>
<dbReference type="AlphaFoldDB" id="A0A6P8QXQ5"/>
<dbReference type="SMART" id="SM00408">
    <property type="entry name" value="IGc2"/>
    <property type="match status" value="1"/>
</dbReference>
<feature type="transmembrane region" description="Helical" evidence="5">
    <location>
        <begin position="246"/>
        <end position="268"/>
    </location>
</feature>
<keyword evidence="3 5" id="KW-0472">Membrane</keyword>
<dbReference type="InParanoid" id="A0A6P8QXQ5"/>
<dbReference type="Pfam" id="PF07686">
    <property type="entry name" value="V-set"/>
    <property type="match status" value="1"/>
</dbReference>
<dbReference type="SUPFAM" id="SSF48726">
    <property type="entry name" value="Immunoglobulin"/>
    <property type="match status" value="2"/>
</dbReference>
<evidence type="ECO:0000256" key="2">
    <source>
        <dbReference type="ARBA" id="ARBA00022729"/>
    </source>
</evidence>
<evidence type="ECO:0000313" key="8">
    <source>
        <dbReference type="RefSeq" id="XP_033802204.1"/>
    </source>
</evidence>
<dbReference type="SMART" id="SM00409">
    <property type="entry name" value="IG"/>
    <property type="match status" value="2"/>
</dbReference>
<dbReference type="Proteomes" id="UP000515159">
    <property type="component" value="Chromosome 5"/>
</dbReference>
<dbReference type="Pfam" id="PF07679">
    <property type="entry name" value="I-set"/>
    <property type="match status" value="1"/>
</dbReference>
<evidence type="ECO:0000256" key="5">
    <source>
        <dbReference type="SAM" id="Phobius"/>
    </source>
</evidence>
<dbReference type="GeneID" id="117361243"/>
<dbReference type="InterPro" id="IPR003598">
    <property type="entry name" value="Ig_sub2"/>
</dbReference>
<dbReference type="InterPro" id="IPR013783">
    <property type="entry name" value="Ig-like_fold"/>
</dbReference>
<feature type="domain" description="Ig-like" evidence="6">
    <location>
        <begin position="157"/>
        <end position="234"/>
    </location>
</feature>
<keyword evidence="4" id="KW-0325">Glycoprotein</keyword>
<dbReference type="PANTHER" id="PTHR12080:SF59">
    <property type="entry name" value="HEPATIC AND GLIAL CELL ADHESION MOLECULE"/>
    <property type="match status" value="1"/>
</dbReference>
<dbReference type="GO" id="GO:0005911">
    <property type="term" value="C:cell-cell junction"/>
    <property type="evidence" value="ECO:0007669"/>
    <property type="project" value="TreeGrafter"/>
</dbReference>
<dbReference type="RefSeq" id="XP_033802204.1">
    <property type="nucleotide sequence ID" value="XM_033946313.1"/>
</dbReference>
<dbReference type="InterPro" id="IPR003599">
    <property type="entry name" value="Ig_sub"/>
</dbReference>
<keyword evidence="2" id="KW-0732">Signal</keyword>
<evidence type="ECO:0000313" key="7">
    <source>
        <dbReference type="Proteomes" id="UP000515159"/>
    </source>
</evidence>
<protein>
    <submittedName>
        <fullName evidence="8">CD48 antigen-like</fullName>
    </submittedName>
</protein>
<keyword evidence="7" id="KW-1185">Reference proteome</keyword>
<evidence type="ECO:0000256" key="4">
    <source>
        <dbReference type="ARBA" id="ARBA00023180"/>
    </source>
</evidence>
<keyword evidence="5" id="KW-0812">Transmembrane</keyword>